<dbReference type="STRING" id="47428.A0A284RWI3"/>
<evidence type="ECO:0000313" key="3">
    <source>
        <dbReference type="Proteomes" id="UP000219338"/>
    </source>
</evidence>
<dbReference type="OMA" id="VIYLHTR"/>
<proteinExistence type="predicted"/>
<protein>
    <submittedName>
        <fullName evidence="2">Uncharacterized protein</fullName>
    </submittedName>
</protein>
<dbReference type="Proteomes" id="UP000219338">
    <property type="component" value="Unassembled WGS sequence"/>
</dbReference>
<gene>
    <name evidence="2" type="ORF">ARMOST_16542</name>
</gene>
<organism evidence="2 3">
    <name type="scientific">Armillaria ostoyae</name>
    <name type="common">Armillaria root rot fungus</name>
    <dbReference type="NCBI Taxonomy" id="47428"/>
    <lineage>
        <taxon>Eukaryota</taxon>
        <taxon>Fungi</taxon>
        <taxon>Dikarya</taxon>
        <taxon>Basidiomycota</taxon>
        <taxon>Agaricomycotina</taxon>
        <taxon>Agaricomycetes</taxon>
        <taxon>Agaricomycetidae</taxon>
        <taxon>Agaricales</taxon>
        <taxon>Marasmiineae</taxon>
        <taxon>Physalacriaceae</taxon>
        <taxon>Armillaria</taxon>
    </lineage>
</organism>
<accession>A0A284RWI3</accession>
<name>A0A284RWI3_ARMOS</name>
<keyword evidence="3" id="KW-1185">Reference proteome</keyword>
<reference evidence="3" key="1">
    <citation type="journal article" date="2017" name="Nat. Ecol. Evol.">
        <title>Genome expansion and lineage-specific genetic innovations in the forest pathogenic fungi Armillaria.</title>
        <authorList>
            <person name="Sipos G."/>
            <person name="Prasanna A.N."/>
            <person name="Walter M.C."/>
            <person name="O'Connor E."/>
            <person name="Balint B."/>
            <person name="Krizsan K."/>
            <person name="Kiss B."/>
            <person name="Hess J."/>
            <person name="Varga T."/>
            <person name="Slot J."/>
            <person name="Riley R."/>
            <person name="Boka B."/>
            <person name="Rigling D."/>
            <person name="Barry K."/>
            <person name="Lee J."/>
            <person name="Mihaltcheva S."/>
            <person name="LaButti K."/>
            <person name="Lipzen A."/>
            <person name="Waldron R."/>
            <person name="Moloney N.M."/>
            <person name="Sperisen C."/>
            <person name="Kredics L."/>
            <person name="Vagvoelgyi C."/>
            <person name="Patrignani A."/>
            <person name="Fitzpatrick D."/>
            <person name="Nagy I."/>
            <person name="Doyle S."/>
            <person name="Anderson J.B."/>
            <person name="Grigoriev I.V."/>
            <person name="Gueldener U."/>
            <person name="Muensterkoetter M."/>
            <person name="Nagy L.G."/>
        </authorList>
    </citation>
    <scope>NUCLEOTIDE SEQUENCE [LARGE SCALE GENOMIC DNA]</scope>
    <source>
        <strain evidence="3">C18/9</strain>
    </source>
</reference>
<dbReference type="OrthoDB" id="2946666at2759"/>
<evidence type="ECO:0000313" key="2">
    <source>
        <dbReference type="EMBL" id="SJL13105.1"/>
    </source>
</evidence>
<dbReference type="AlphaFoldDB" id="A0A284RWI3"/>
<dbReference type="EMBL" id="FUEG01000019">
    <property type="protein sequence ID" value="SJL13105.1"/>
    <property type="molecule type" value="Genomic_DNA"/>
</dbReference>
<feature type="region of interest" description="Disordered" evidence="1">
    <location>
        <begin position="96"/>
        <end position="130"/>
    </location>
</feature>
<feature type="compositionally biased region" description="Polar residues" evidence="1">
    <location>
        <begin position="116"/>
        <end position="130"/>
    </location>
</feature>
<sequence length="399" mass="44690">MSALAPSTLAFLKFIPGSVPLASEDLPLERPINRTRLADTAPDREDTLKSHATTIEQLRQSLRLRSMAPQTRWLYHFISCDCAGAVNDSEPVVRTSTWLDASSPKKDEDNTEGGVKSNSRPGTSDSENSAQVTIAWPAAEQPLVKDTGNDVLKAWAQKSNTSASLLISPRPLGPTHILVAFPSQDPPTAGSQISVPAQALEFPINDLLFMLNAPNLAPSPKLPRRLHQELPRVGIRVPDVETFRHLVIYLHTRNLGQLMRAIIPDWIRDLVYPLTALPAFAMAVSDSKERRKCRFREILNDVGLTCCIKRVAFYSREKQSRPKNFADTVAQELAEASRENSHSDLIKYTAVLDALRANLGFIGYYEQSLWNELDLYHDILIRAISLEAKVGQREWMWQY</sequence>
<evidence type="ECO:0000256" key="1">
    <source>
        <dbReference type="SAM" id="MobiDB-lite"/>
    </source>
</evidence>